<feature type="compositionally biased region" description="Polar residues" evidence="15">
    <location>
        <begin position="383"/>
        <end position="398"/>
    </location>
</feature>
<feature type="transmembrane region" description="Helical" evidence="16">
    <location>
        <begin position="180"/>
        <end position="201"/>
    </location>
</feature>
<dbReference type="AlphaFoldDB" id="A0A0P7B6Q9"/>
<keyword evidence="9 16" id="KW-1133">Transmembrane helix</keyword>
<evidence type="ECO:0000256" key="2">
    <source>
        <dbReference type="ARBA" id="ARBA00004589"/>
    </source>
</evidence>
<feature type="chain" id="PRO_5006135459" description="CFEM domain-containing protein" evidence="17">
    <location>
        <begin position="20"/>
        <end position="437"/>
    </location>
</feature>
<dbReference type="GO" id="GO:0098552">
    <property type="term" value="C:side of membrane"/>
    <property type="evidence" value="ECO:0007669"/>
    <property type="project" value="UniProtKB-KW"/>
</dbReference>
<evidence type="ECO:0000256" key="3">
    <source>
        <dbReference type="ARBA" id="ARBA00004613"/>
    </source>
</evidence>
<keyword evidence="8 17" id="KW-0732">Signal</keyword>
<dbReference type="PANTHER" id="PTHR33048:SF143">
    <property type="entry name" value="EXTRACELLULAR MEMBRANE PROTEIN CFEM DOMAIN-CONTAINING PROTEIN-RELATED"/>
    <property type="match status" value="1"/>
</dbReference>
<evidence type="ECO:0000256" key="12">
    <source>
        <dbReference type="ARBA" id="ARBA00023288"/>
    </source>
</evidence>
<feature type="disulfide bond" evidence="14">
    <location>
        <begin position="44"/>
        <end position="51"/>
    </location>
</feature>
<dbReference type="InterPro" id="IPR049326">
    <property type="entry name" value="Rhodopsin_dom_fungi"/>
</dbReference>
<evidence type="ECO:0000313" key="19">
    <source>
        <dbReference type="EMBL" id="KPM35897.1"/>
    </source>
</evidence>
<evidence type="ECO:0000256" key="11">
    <source>
        <dbReference type="ARBA" id="ARBA00023157"/>
    </source>
</evidence>
<feature type="transmembrane region" description="Helical" evidence="16">
    <location>
        <begin position="98"/>
        <end position="120"/>
    </location>
</feature>
<evidence type="ECO:0000259" key="18">
    <source>
        <dbReference type="PROSITE" id="PS52012"/>
    </source>
</evidence>
<evidence type="ECO:0000256" key="16">
    <source>
        <dbReference type="SAM" id="Phobius"/>
    </source>
</evidence>
<protein>
    <recommendedName>
        <fullName evidence="18">CFEM domain-containing protein</fullName>
    </recommendedName>
</protein>
<comment type="subcellular location">
    <subcellularLocation>
        <location evidence="2">Membrane</location>
        <topology evidence="2">Lipid-anchor</topology>
        <topology evidence="2">GPI-anchor</topology>
    </subcellularLocation>
    <subcellularLocation>
        <location evidence="1">Membrane</location>
        <topology evidence="1">Multi-pass membrane protein</topology>
    </subcellularLocation>
    <subcellularLocation>
        <location evidence="3">Secreted</location>
    </subcellularLocation>
</comment>
<keyword evidence="10 16" id="KW-0472">Membrane</keyword>
<evidence type="ECO:0000256" key="15">
    <source>
        <dbReference type="SAM" id="MobiDB-lite"/>
    </source>
</evidence>
<proteinExistence type="inferred from homology"/>
<keyword evidence="20" id="KW-1185">Reference proteome</keyword>
<keyword evidence="12" id="KW-0449">Lipoprotein</keyword>
<feature type="signal peptide" evidence="17">
    <location>
        <begin position="1"/>
        <end position="19"/>
    </location>
</feature>
<evidence type="ECO:0000256" key="5">
    <source>
        <dbReference type="ARBA" id="ARBA00022525"/>
    </source>
</evidence>
<feature type="region of interest" description="Disordered" evidence="15">
    <location>
        <begin position="377"/>
        <end position="398"/>
    </location>
</feature>
<gene>
    <name evidence="19" type="ORF">AK830_g10662</name>
</gene>
<evidence type="ECO:0000256" key="17">
    <source>
        <dbReference type="SAM" id="SignalP"/>
    </source>
</evidence>
<feature type="transmembrane region" description="Helical" evidence="16">
    <location>
        <begin position="294"/>
        <end position="312"/>
    </location>
</feature>
<evidence type="ECO:0000256" key="4">
    <source>
        <dbReference type="ARBA" id="ARBA00010031"/>
    </source>
</evidence>
<dbReference type="EMBL" id="LKCW01000227">
    <property type="protein sequence ID" value="KPM35897.1"/>
    <property type="molecule type" value="Genomic_DNA"/>
</dbReference>
<name>A0A0P7B6Q9_9HYPO</name>
<comment type="similarity">
    <text evidence="4">Belongs to the RBT5 family.</text>
</comment>
<evidence type="ECO:0000256" key="7">
    <source>
        <dbReference type="ARBA" id="ARBA00022692"/>
    </source>
</evidence>
<dbReference type="Proteomes" id="UP000050424">
    <property type="component" value="Unassembled WGS sequence"/>
</dbReference>
<feature type="transmembrane region" description="Helical" evidence="16">
    <location>
        <begin position="213"/>
        <end position="240"/>
    </location>
</feature>
<keyword evidence="11 14" id="KW-1015">Disulfide bond</keyword>
<comment type="caution">
    <text evidence="19">The sequence shown here is derived from an EMBL/GenBank/DDBJ whole genome shotgun (WGS) entry which is preliminary data.</text>
</comment>
<dbReference type="OrthoDB" id="2496787at2759"/>
<accession>A0A0P7B6Q9</accession>
<keyword evidence="6" id="KW-0336">GPI-anchor</keyword>
<keyword evidence="7 16" id="KW-0812">Transmembrane</keyword>
<feature type="disulfide bond" evidence="14">
    <location>
        <begin position="30"/>
        <end position="70"/>
    </location>
</feature>
<feature type="disulfide bond" evidence="14">
    <location>
        <begin position="53"/>
        <end position="86"/>
    </location>
</feature>
<dbReference type="InterPro" id="IPR052337">
    <property type="entry name" value="SAT4-like"/>
</dbReference>
<feature type="disulfide bond" evidence="14">
    <location>
        <begin position="34"/>
        <end position="65"/>
    </location>
</feature>
<evidence type="ECO:0000256" key="9">
    <source>
        <dbReference type="ARBA" id="ARBA00022989"/>
    </source>
</evidence>
<comment type="caution">
    <text evidence="14">Lacks conserved residue(s) required for the propagation of feature annotation.</text>
</comment>
<dbReference type="SMART" id="SM00747">
    <property type="entry name" value="CFEM"/>
    <property type="match status" value="1"/>
</dbReference>
<dbReference type="Pfam" id="PF05730">
    <property type="entry name" value="CFEM"/>
    <property type="match status" value="1"/>
</dbReference>
<dbReference type="PROSITE" id="PS52012">
    <property type="entry name" value="CFEM"/>
    <property type="match status" value="1"/>
</dbReference>
<evidence type="ECO:0000256" key="6">
    <source>
        <dbReference type="ARBA" id="ARBA00022622"/>
    </source>
</evidence>
<evidence type="ECO:0000256" key="8">
    <source>
        <dbReference type="ARBA" id="ARBA00022729"/>
    </source>
</evidence>
<dbReference type="InterPro" id="IPR008427">
    <property type="entry name" value="Extracellular_membr_CFEM_dom"/>
</dbReference>
<feature type="transmembrane region" description="Helical" evidence="16">
    <location>
        <begin position="132"/>
        <end position="152"/>
    </location>
</feature>
<dbReference type="GO" id="GO:0005576">
    <property type="term" value="C:extracellular region"/>
    <property type="evidence" value="ECO:0007669"/>
    <property type="project" value="UniProtKB-SubCell"/>
</dbReference>
<evidence type="ECO:0000256" key="13">
    <source>
        <dbReference type="ARBA" id="ARBA00038359"/>
    </source>
</evidence>
<keyword evidence="5" id="KW-0964">Secreted</keyword>
<feature type="transmembrane region" description="Helical" evidence="16">
    <location>
        <begin position="260"/>
        <end position="282"/>
    </location>
</feature>
<sequence>MRFQAVFCASALLLQGSTAQGDLMSSLPDCSIQCFEQSIKISSCSPTNITCLCVDQEFMAATQGCQAKSCTVKEILTSTNATLAACGVPPGDQSATVIGIPAAFGSFAILLVLIRIFGRLWVTKIDLDWDDYLIVLAVVFASVLNFVCFPMARSGMGKDLWTIPFHDINRTFKLLYVAEIFYMFAEMLVQMSLLAFYIRVFPAASHVVRRCSWALMGIVICFGIANTCAMIFQCTPVPYFWNSWSGETTGSCIDINLFSWIRAAIEIGIDVTILSLPLPTVFKLQMNWKKKFQVLLMFALGFVITIISILRLQSLIQFSKTSNPTFDNSPAIYWSVLECNMFIICACMPALRSILSKVAPSIFGSSVKRSYPSTGGYYRHDGSNNSSKKQPSSHQLSDLKNSGKIMRSVDVDVSREQRSASDEELVYPPRHYYIANT</sequence>
<keyword evidence="6" id="KW-0325">Glycoprotein</keyword>
<evidence type="ECO:0000256" key="14">
    <source>
        <dbReference type="PROSITE-ProRule" id="PRU01356"/>
    </source>
</evidence>
<evidence type="ECO:0000313" key="20">
    <source>
        <dbReference type="Proteomes" id="UP000050424"/>
    </source>
</evidence>
<dbReference type="Pfam" id="PF20684">
    <property type="entry name" value="Fung_rhodopsin"/>
    <property type="match status" value="1"/>
</dbReference>
<feature type="domain" description="CFEM" evidence="18">
    <location>
        <begin position="2"/>
        <end position="113"/>
    </location>
</feature>
<organism evidence="19 20">
    <name type="scientific">Neonectria ditissima</name>
    <dbReference type="NCBI Taxonomy" id="78410"/>
    <lineage>
        <taxon>Eukaryota</taxon>
        <taxon>Fungi</taxon>
        <taxon>Dikarya</taxon>
        <taxon>Ascomycota</taxon>
        <taxon>Pezizomycotina</taxon>
        <taxon>Sordariomycetes</taxon>
        <taxon>Hypocreomycetidae</taxon>
        <taxon>Hypocreales</taxon>
        <taxon>Nectriaceae</taxon>
        <taxon>Neonectria</taxon>
    </lineage>
</organism>
<evidence type="ECO:0000256" key="10">
    <source>
        <dbReference type="ARBA" id="ARBA00023136"/>
    </source>
</evidence>
<comment type="similarity">
    <text evidence="13">Belongs to the SAT4 family.</text>
</comment>
<feature type="transmembrane region" description="Helical" evidence="16">
    <location>
        <begin position="332"/>
        <end position="351"/>
    </location>
</feature>
<dbReference type="PANTHER" id="PTHR33048">
    <property type="entry name" value="PTH11-LIKE INTEGRAL MEMBRANE PROTEIN (AFU_ORTHOLOGUE AFUA_5G11245)"/>
    <property type="match status" value="1"/>
</dbReference>
<reference evidence="19 20" key="1">
    <citation type="submission" date="2015-09" db="EMBL/GenBank/DDBJ databases">
        <title>Draft genome of a European isolate of the apple canker pathogen Neonectria ditissima.</title>
        <authorList>
            <person name="Gomez-Cortecero A."/>
            <person name="Harrison R.J."/>
            <person name="Armitage A.D."/>
        </authorList>
    </citation>
    <scope>NUCLEOTIDE SEQUENCE [LARGE SCALE GENOMIC DNA]</scope>
    <source>
        <strain evidence="19 20">R09/05</strain>
    </source>
</reference>
<evidence type="ECO:0000256" key="1">
    <source>
        <dbReference type="ARBA" id="ARBA00004141"/>
    </source>
</evidence>